<organism evidence="3 4">
    <name type="scientific">Agromyces cerinus subsp. cerinus</name>
    <dbReference type="NCBI Taxonomy" id="232089"/>
    <lineage>
        <taxon>Bacteria</taxon>
        <taxon>Bacillati</taxon>
        <taxon>Actinomycetota</taxon>
        <taxon>Actinomycetes</taxon>
        <taxon>Micrococcales</taxon>
        <taxon>Microbacteriaceae</taxon>
        <taxon>Agromyces</taxon>
    </lineage>
</organism>
<dbReference type="PROSITE" id="PS00175">
    <property type="entry name" value="PG_MUTASE"/>
    <property type="match status" value="1"/>
</dbReference>
<dbReference type="SUPFAM" id="SSF53254">
    <property type="entry name" value="Phosphoglycerate mutase-like"/>
    <property type="match status" value="1"/>
</dbReference>
<dbReference type="Gene3D" id="3.40.50.1240">
    <property type="entry name" value="Phosphoglycerate mutase-like"/>
    <property type="match status" value="1"/>
</dbReference>
<protein>
    <submittedName>
        <fullName evidence="3">Probable phosphoglycerate mutase</fullName>
    </submittedName>
</protein>
<dbReference type="GO" id="GO:0016791">
    <property type="term" value="F:phosphatase activity"/>
    <property type="evidence" value="ECO:0007669"/>
    <property type="project" value="TreeGrafter"/>
</dbReference>
<evidence type="ECO:0000313" key="3">
    <source>
        <dbReference type="EMBL" id="SIN75730.1"/>
    </source>
</evidence>
<dbReference type="PANTHER" id="PTHR48100">
    <property type="entry name" value="BROAD-SPECIFICITY PHOSPHATASE YOR283W-RELATED"/>
    <property type="match status" value="1"/>
</dbReference>
<dbReference type="InterPro" id="IPR050275">
    <property type="entry name" value="PGM_Phosphatase"/>
</dbReference>
<name>A0A1N6DY75_9MICO</name>
<dbReference type="Pfam" id="PF00300">
    <property type="entry name" value="His_Phos_1"/>
    <property type="match status" value="1"/>
</dbReference>
<evidence type="ECO:0000256" key="1">
    <source>
        <dbReference type="PIRSR" id="PIRSR613078-1"/>
    </source>
</evidence>
<feature type="active site" description="Tele-phosphohistidine intermediate" evidence="1">
    <location>
        <position position="21"/>
    </location>
</feature>
<dbReference type="InterPro" id="IPR001345">
    <property type="entry name" value="PG/BPGM_mutase_AS"/>
</dbReference>
<gene>
    <name evidence="3" type="ORF">SAMN05443544_0877</name>
</gene>
<dbReference type="RefSeq" id="WP_074259056.1">
    <property type="nucleotide sequence ID" value="NZ_FSRJ01000001.1"/>
</dbReference>
<dbReference type="CDD" id="cd07067">
    <property type="entry name" value="HP_PGM_like"/>
    <property type="match status" value="1"/>
</dbReference>
<dbReference type="STRING" id="232089.SAMN05443544_0877"/>
<dbReference type="Proteomes" id="UP000184699">
    <property type="component" value="Unassembled WGS sequence"/>
</dbReference>
<dbReference type="EMBL" id="FSRJ01000001">
    <property type="protein sequence ID" value="SIN75730.1"/>
    <property type="molecule type" value="Genomic_DNA"/>
</dbReference>
<accession>A0A1N6DY75</accession>
<dbReference type="AlphaFoldDB" id="A0A1N6DY75"/>
<dbReference type="PANTHER" id="PTHR48100:SF44">
    <property type="entry name" value="PHOSPHATASE C1620.13-RELATED"/>
    <property type="match status" value="1"/>
</dbReference>
<feature type="binding site" evidence="2">
    <location>
        <position position="70"/>
    </location>
    <ligand>
        <name>substrate</name>
    </ligand>
</feature>
<dbReference type="GO" id="GO:0005829">
    <property type="term" value="C:cytosol"/>
    <property type="evidence" value="ECO:0007669"/>
    <property type="project" value="TreeGrafter"/>
</dbReference>
<sequence>MTDAATDATRPDAVLIALVRHGETEWNRQRRIQGTTDIPLNDTGRLQAAQTGEQLASERWDAVYGTTLSRAAETAQIIARRLELPEPRLVAALAERAHGALEGLDHAGRAAVEAQAATIEGLEPRSTVIARSTAALAEIAAEHPGGSVVVVSHGGVIHSLMLHLSDWTLPGAGYAVANGSVHLVRFEAGELQLVEPEALTGTDA</sequence>
<feature type="binding site" evidence="2">
    <location>
        <begin position="20"/>
        <end position="27"/>
    </location>
    <ligand>
        <name>substrate</name>
    </ligand>
</feature>
<dbReference type="InterPro" id="IPR029033">
    <property type="entry name" value="His_PPase_superfam"/>
</dbReference>
<dbReference type="OrthoDB" id="4697614at2"/>
<evidence type="ECO:0000256" key="2">
    <source>
        <dbReference type="PIRSR" id="PIRSR613078-2"/>
    </source>
</evidence>
<evidence type="ECO:0000313" key="4">
    <source>
        <dbReference type="Proteomes" id="UP000184699"/>
    </source>
</evidence>
<dbReference type="InterPro" id="IPR013078">
    <property type="entry name" value="His_Pase_superF_clade-1"/>
</dbReference>
<dbReference type="SMART" id="SM00855">
    <property type="entry name" value="PGAM"/>
    <property type="match status" value="1"/>
</dbReference>
<reference evidence="4" key="1">
    <citation type="submission" date="2016-11" db="EMBL/GenBank/DDBJ databases">
        <authorList>
            <person name="Varghese N."/>
            <person name="Submissions S."/>
        </authorList>
    </citation>
    <scope>NUCLEOTIDE SEQUENCE [LARGE SCALE GENOMIC DNA]</scope>
    <source>
        <strain evidence="4">DSM 8595</strain>
    </source>
</reference>
<keyword evidence="4" id="KW-1185">Reference proteome</keyword>
<proteinExistence type="predicted"/>
<feature type="active site" description="Proton donor/acceptor" evidence="1">
    <location>
        <position position="95"/>
    </location>
</feature>